<dbReference type="InterPro" id="IPR023214">
    <property type="entry name" value="HAD_sf"/>
</dbReference>
<dbReference type="RefSeq" id="XP_013236440.1">
    <property type="nucleotide sequence ID" value="XM_013380986.1"/>
</dbReference>
<organism evidence="1 2">
    <name type="scientific">Mitosporidium daphniae</name>
    <dbReference type="NCBI Taxonomy" id="1485682"/>
    <lineage>
        <taxon>Eukaryota</taxon>
        <taxon>Fungi</taxon>
        <taxon>Fungi incertae sedis</taxon>
        <taxon>Microsporidia</taxon>
        <taxon>Mitosporidium</taxon>
    </lineage>
</organism>
<dbReference type="Gene3D" id="3.40.50.1000">
    <property type="entry name" value="HAD superfamily/HAD-like"/>
    <property type="match status" value="1"/>
</dbReference>
<dbReference type="SUPFAM" id="SSF56784">
    <property type="entry name" value="HAD-like"/>
    <property type="match status" value="1"/>
</dbReference>
<evidence type="ECO:0000313" key="2">
    <source>
        <dbReference type="Proteomes" id="UP000029725"/>
    </source>
</evidence>
<proteinExistence type="predicted"/>
<dbReference type="AlphaFoldDB" id="A0A098VMH8"/>
<dbReference type="GO" id="GO:0016791">
    <property type="term" value="F:phosphatase activity"/>
    <property type="evidence" value="ECO:0007669"/>
    <property type="project" value="TreeGrafter"/>
</dbReference>
<dbReference type="EMBL" id="JMKJ01000607">
    <property type="protein sequence ID" value="KGG50004.1"/>
    <property type="molecule type" value="Genomic_DNA"/>
</dbReference>
<gene>
    <name evidence="1" type="ORF">DI09_95p80</name>
</gene>
<dbReference type="InterPro" id="IPR036412">
    <property type="entry name" value="HAD-like_sf"/>
</dbReference>
<protein>
    <submittedName>
        <fullName evidence="1">HAD family hydrolase</fullName>
    </submittedName>
</protein>
<keyword evidence="1" id="KW-0378">Hydrolase</keyword>
<dbReference type="GeneID" id="25261116"/>
<name>A0A098VMH8_9MICR</name>
<dbReference type="PANTHER" id="PTHR18901">
    <property type="entry name" value="2-DEOXYGLUCOSE-6-PHOSPHATE PHOSPHATASE 2"/>
    <property type="match status" value="1"/>
</dbReference>
<dbReference type="OrthoDB" id="40579at2759"/>
<dbReference type="HOGENOM" id="CLU_045011_29_0_1"/>
<keyword evidence="2" id="KW-1185">Reference proteome</keyword>
<dbReference type="VEuPathDB" id="MicrosporidiaDB:DI09_95p80"/>
<reference evidence="1 2" key="1">
    <citation type="submission" date="2014-04" db="EMBL/GenBank/DDBJ databases">
        <title>A new species of microsporidia sheds light on the evolution of extreme parasitism.</title>
        <authorList>
            <person name="Haag K.L."/>
            <person name="James T.Y."/>
            <person name="Larsson R."/>
            <person name="Schaer T.M."/>
            <person name="Refardt D."/>
            <person name="Pombert J.-F."/>
            <person name="Ebert D."/>
        </authorList>
    </citation>
    <scope>NUCLEOTIDE SEQUENCE [LARGE SCALE GENOMIC DNA]</scope>
    <source>
        <strain evidence="1 2">UGP3</strain>
        <tissue evidence="1">Spores</tissue>
    </source>
</reference>
<dbReference type="Proteomes" id="UP000029725">
    <property type="component" value="Unassembled WGS sequence"/>
</dbReference>
<dbReference type="PANTHER" id="PTHR18901:SF38">
    <property type="entry name" value="PSEUDOURIDINE-5'-PHOSPHATASE"/>
    <property type="match status" value="1"/>
</dbReference>
<accession>A0A098VMH8</accession>
<sequence length="102" mass="11181">MVLGDDPSVKRGKPSPDIFIEAANRLAPLVDADIVDQGPFPDVLAFEDSPVGAARAAGMEVIWIPDPKIECDLFKHDPLVHYLPSMENFDPADWGLPPFQVQ</sequence>
<evidence type="ECO:0000313" key="1">
    <source>
        <dbReference type="EMBL" id="KGG50004.1"/>
    </source>
</evidence>
<comment type="caution">
    <text evidence="1">The sequence shown here is derived from an EMBL/GenBank/DDBJ whole genome shotgun (WGS) entry which is preliminary data.</text>
</comment>